<protein>
    <submittedName>
        <fullName evidence="2">SMP-30/gluconolactonase/LRE family protein</fullName>
    </submittedName>
</protein>
<accession>A0ABS8EQV5</accession>
<proteinExistence type="predicted"/>
<gene>
    <name evidence="2" type="ORF">J1C55_12370</name>
</gene>
<feature type="chain" id="PRO_5045444914" evidence="1">
    <location>
        <begin position="20"/>
        <end position="276"/>
    </location>
</feature>
<evidence type="ECO:0000256" key="1">
    <source>
        <dbReference type="SAM" id="SignalP"/>
    </source>
</evidence>
<feature type="signal peptide" evidence="1">
    <location>
        <begin position="1"/>
        <end position="19"/>
    </location>
</feature>
<dbReference type="EMBL" id="JAFMPT010000021">
    <property type="protein sequence ID" value="MCC1485391.1"/>
    <property type="molecule type" value="Genomic_DNA"/>
</dbReference>
<evidence type="ECO:0000313" key="2">
    <source>
        <dbReference type="EMBL" id="MCC1485391.1"/>
    </source>
</evidence>
<keyword evidence="3" id="KW-1185">Reference proteome</keyword>
<name>A0ABS8EQV5_9FLAO</name>
<evidence type="ECO:0000313" key="3">
    <source>
        <dbReference type="Proteomes" id="UP000778797"/>
    </source>
</evidence>
<keyword evidence="1" id="KW-0732">Signal</keyword>
<dbReference type="SUPFAM" id="SSF63825">
    <property type="entry name" value="YWTD domain"/>
    <property type="match status" value="1"/>
</dbReference>
<dbReference type="Proteomes" id="UP000778797">
    <property type="component" value="Unassembled WGS sequence"/>
</dbReference>
<sequence length="276" mass="30472">MKSLSYILFVFICVTQAQTSTPTFISETLELTHCESAVYDKANNRIYASLIGDREAGDGSIATVSTDGKLINKTFVEGLNDPKGIAITKDRLFVSDNKMLIEADLKTGKVLKKHTAESVQFLNDVAIDADGNVYASDTRTSEIYRLDTSGHFSLWMANETLDRPNGLLIQGNTMYVASWGAGKDGGAVSKIDMKTKTIENISSSIGNLDGIRPYDNERMIISDWRSGNIHLIDANGKTEKILTVGESVGDIAYIKEKNLLLLPMNRQSRLLFYKLK</sequence>
<reference evidence="2" key="1">
    <citation type="submission" date="2021-03" db="EMBL/GenBank/DDBJ databases">
        <authorList>
            <person name="Ping X."/>
        </authorList>
    </citation>
    <scope>NUCLEOTIDE SEQUENCE</scope>
    <source>
        <strain evidence="2">E313</strain>
    </source>
</reference>
<reference evidence="2" key="2">
    <citation type="submission" date="2021-10" db="EMBL/GenBank/DDBJ databases">
        <title>Genome of Winogradskyella sp. E313.</title>
        <authorList>
            <person name="Zhou Y."/>
        </authorList>
    </citation>
    <scope>NUCLEOTIDE SEQUENCE</scope>
    <source>
        <strain evidence="2">E313</strain>
    </source>
</reference>
<dbReference type="InterPro" id="IPR011042">
    <property type="entry name" value="6-blade_b-propeller_TolB-like"/>
</dbReference>
<comment type="caution">
    <text evidence="2">The sequence shown here is derived from an EMBL/GenBank/DDBJ whole genome shotgun (WGS) entry which is preliminary data.</text>
</comment>
<dbReference type="RefSeq" id="WP_227477881.1">
    <property type="nucleotide sequence ID" value="NZ_JAFMPT010000021.1"/>
</dbReference>
<dbReference type="Gene3D" id="2.120.10.30">
    <property type="entry name" value="TolB, C-terminal domain"/>
    <property type="match status" value="1"/>
</dbReference>
<organism evidence="2 3">
    <name type="scientific">Winogradskyella immobilis</name>
    <dbReference type="NCBI Taxonomy" id="2816852"/>
    <lineage>
        <taxon>Bacteria</taxon>
        <taxon>Pseudomonadati</taxon>
        <taxon>Bacteroidota</taxon>
        <taxon>Flavobacteriia</taxon>
        <taxon>Flavobacteriales</taxon>
        <taxon>Flavobacteriaceae</taxon>
        <taxon>Winogradskyella</taxon>
    </lineage>
</organism>